<name>A0A6A6YR57_9PEZI</name>
<reference evidence="4" key="3">
    <citation type="submission" date="2025-04" db="UniProtKB">
        <authorList>
            <consortium name="RefSeq"/>
        </authorList>
    </citation>
    <scope>IDENTIFICATION</scope>
    <source>
        <strain evidence="4">CBS 304.34</strain>
    </source>
</reference>
<dbReference type="GeneID" id="54468776"/>
<evidence type="ECO:0000313" key="2">
    <source>
        <dbReference type="EMBL" id="KAF2811392.1"/>
    </source>
</evidence>
<organism evidence="2">
    <name type="scientific">Mytilinidion resinicola</name>
    <dbReference type="NCBI Taxonomy" id="574789"/>
    <lineage>
        <taxon>Eukaryota</taxon>
        <taxon>Fungi</taxon>
        <taxon>Dikarya</taxon>
        <taxon>Ascomycota</taxon>
        <taxon>Pezizomycotina</taxon>
        <taxon>Dothideomycetes</taxon>
        <taxon>Pleosporomycetidae</taxon>
        <taxon>Mytilinidiales</taxon>
        <taxon>Mytilinidiaceae</taxon>
        <taxon>Mytilinidion</taxon>
    </lineage>
</organism>
<evidence type="ECO:0000313" key="4">
    <source>
        <dbReference type="RefSeq" id="XP_033578356.1"/>
    </source>
</evidence>
<dbReference type="EMBL" id="MU003698">
    <property type="protein sequence ID" value="KAF2811392.1"/>
    <property type="molecule type" value="Genomic_DNA"/>
</dbReference>
<keyword evidence="3" id="KW-1185">Reference proteome</keyword>
<dbReference type="RefSeq" id="XP_033578356.1">
    <property type="nucleotide sequence ID" value="XM_033727883.1"/>
</dbReference>
<reference evidence="4" key="2">
    <citation type="submission" date="2020-04" db="EMBL/GenBank/DDBJ databases">
        <authorList>
            <consortium name="NCBI Genome Project"/>
        </authorList>
    </citation>
    <scope>NUCLEOTIDE SEQUENCE</scope>
    <source>
        <strain evidence="4">CBS 304.34</strain>
    </source>
</reference>
<evidence type="ECO:0000313" key="3">
    <source>
        <dbReference type="Proteomes" id="UP000504636"/>
    </source>
</evidence>
<gene>
    <name evidence="2 4" type="ORF">BDZ99DRAFT_569455</name>
</gene>
<feature type="transmembrane region" description="Helical" evidence="1">
    <location>
        <begin position="467"/>
        <end position="494"/>
    </location>
</feature>
<protein>
    <submittedName>
        <fullName evidence="2 4">Uncharacterized protein</fullName>
    </submittedName>
</protein>
<keyword evidence="1" id="KW-0472">Membrane</keyword>
<accession>A0A6A6YR57</accession>
<proteinExistence type="predicted"/>
<keyword evidence="1" id="KW-1133">Transmembrane helix</keyword>
<dbReference type="AlphaFoldDB" id="A0A6A6YR57"/>
<reference evidence="2 4" key="1">
    <citation type="journal article" date="2020" name="Stud. Mycol.">
        <title>101 Dothideomycetes genomes: a test case for predicting lifestyles and emergence of pathogens.</title>
        <authorList>
            <person name="Haridas S."/>
            <person name="Albert R."/>
            <person name="Binder M."/>
            <person name="Bloem J."/>
            <person name="Labutti K."/>
            <person name="Salamov A."/>
            <person name="Andreopoulos B."/>
            <person name="Baker S."/>
            <person name="Barry K."/>
            <person name="Bills G."/>
            <person name="Bluhm B."/>
            <person name="Cannon C."/>
            <person name="Castanera R."/>
            <person name="Culley D."/>
            <person name="Daum C."/>
            <person name="Ezra D."/>
            <person name="Gonzalez J."/>
            <person name="Henrissat B."/>
            <person name="Kuo A."/>
            <person name="Liang C."/>
            <person name="Lipzen A."/>
            <person name="Lutzoni F."/>
            <person name="Magnuson J."/>
            <person name="Mondo S."/>
            <person name="Nolan M."/>
            <person name="Ohm R."/>
            <person name="Pangilinan J."/>
            <person name="Park H.-J."/>
            <person name="Ramirez L."/>
            <person name="Alfaro M."/>
            <person name="Sun H."/>
            <person name="Tritt A."/>
            <person name="Yoshinaga Y."/>
            <person name="Zwiers L.-H."/>
            <person name="Turgeon B."/>
            <person name="Goodwin S."/>
            <person name="Spatafora J."/>
            <person name="Crous P."/>
            <person name="Grigoriev I."/>
        </authorList>
    </citation>
    <scope>NUCLEOTIDE SEQUENCE</scope>
    <source>
        <strain evidence="2 4">CBS 304.34</strain>
    </source>
</reference>
<dbReference type="OrthoDB" id="5428890at2759"/>
<keyword evidence="1" id="KW-0812">Transmembrane</keyword>
<dbReference type="Proteomes" id="UP000504636">
    <property type="component" value="Unplaced"/>
</dbReference>
<evidence type="ECO:0000256" key="1">
    <source>
        <dbReference type="SAM" id="Phobius"/>
    </source>
</evidence>
<sequence>MSFHSDLNNLEAQEDVGLPAEGDVSKPRSWSTVWQRSTDTTHRSFSLPSLKRKAVTESMPLDIRLQAMALLFGLGNTHAQHWPGIHVVCSRLEKKFEVLLREDFNVIWKILKQEKPTEALEGWHWCLAVLRGFQTLQADESVSMENIYQHLIKPRSAEFSDSEKDCTLIAIFAVLCWTSMTLDPDLELYQTNKSTGNNRHLSFRAKGVSRADDPSKISLSQTVRRPITKLFRSLRGTFRDFGHVGTAAGATDTDTLHESCVNFFSLYTISRVRVKWVEDLTSHLAFDRQSRTLSVFCLPTFCVSSILRTQEIKVLQQVSSELFPSNYYTDSFDQDNSSLHREVLLSYRLLFGQSSRSRALSLDLVEQLKKSSDDIDPFLPTICSTSTTQSRFLRRFTKPRIPAELLPASNLDLDNIPIESDTYSSRDDFPYFGPRLLALQQYNLRQQPSRVRDLWWDRRNPLQWYTFWAVLWVGGISIVLSIFQLVAAVVQAYYAAPK</sequence>